<gene>
    <name evidence="2" type="ORF">RU10_01840</name>
</gene>
<accession>A0AAE2AZZ7</accession>
<proteinExistence type="predicted"/>
<evidence type="ECO:0000313" key="3">
    <source>
        <dbReference type="Proteomes" id="UP000032086"/>
    </source>
</evidence>
<dbReference type="EMBL" id="JXQY01000004">
    <property type="protein sequence ID" value="KIP97187.1"/>
    <property type="molecule type" value="Genomic_DNA"/>
</dbReference>
<sequence>MSPLIQIVSKNCLAIFRPMIYLSFGIGPESDLVIEHIRSKRWALLPSVLHLTVVQILLVYLTYILARSPTLQPQKFVHIRGRLLA</sequence>
<feature type="transmembrane region" description="Helical" evidence="1">
    <location>
        <begin position="48"/>
        <end position="66"/>
    </location>
</feature>
<dbReference type="Proteomes" id="UP000032086">
    <property type="component" value="Unassembled WGS sequence"/>
</dbReference>
<protein>
    <submittedName>
        <fullName evidence="2">Uncharacterized protein</fullName>
    </submittedName>
</protein>
<keyword evidence="1" id="KW-1133">Transmembrane helix</keyword>
<name>A0AAE2AZZ7_PSEFL</name>
<organism evidence="2 3">
    <name type="scientific">Pseudomonas fluorescens</name>
    <dbReference type="NCBI Taxonomy" id="294"/>
    <lineage>
        <taxon>Bacteria</taxon>
        <taxon>Pseudomonadati</taxon>
        <taxon>Pseudomonadota</taxon>
        <taxon>Gammaproteobacteria</taxon>
        <taxon>Pseudomonadales</taxon>
        <taxon>Pseudomonadaceae</taxon>
        <taxon>Pseudomonas</taxon>
    </lineage>
</organism>
<keyword evidence="1" id="KW-0472">Membrane</keyword>
<keyword evidence="1" id="KW-0812">Transmembrane</keyword>
<dbReference type="AlphaFoldDB" id="A0AAE2AZZ7"/>
<evidence type="ECO:0000313" key="2">
    <source>
        <dbReference type="EMBL" id="KIP97187.1"/>
    </source>
</evidence>
<comment type="caution">
    <text evidence="2">The sequence shown here is derived from an EMBL/GenBank/DDBJ whole genome shotgun (WGS) entry which is preliminary data.</text>
</comment>
<reference evidence="2 3" key="1">
    <citation type="submission" date="2014-12" db="EMBL/GenBank/DDBJ databases">
        <title>16Stimator: statistical estimation of ribosomal gene copy numbers from draft genome assemblies.</title>
        <authorList>
            <person name="Perisin M.A."/>
            <person name="Vetter M."/>
            <person name="Gilbert J.A."/>
            <person name="Bergelson J."/>
        </authorList>
    </citation>
    <scope>NUCLEOTIDE SEQUENCE [LARGE SCALE GENOMIC DNA]</scope>
    <source>
        <strain evidence="2 3">MEP34</strain>
    </source>
</reference>
<evidence type="ECO:0000256" key="1">
    <source>
        <dbReference type="SAM" id="Phobius"/>
    </source>
</evidence>